<reference evidence="1 2" key="1">
    <citation type="submission" date="2016-10" db="EMBL/GenBank/DDBJ databases">
        <authorList>
            <person name="de Groot N.N."/>
        </authorList>
    </citation>
    <scope>NUCLEOTIDE SEQUENCE [LARGE SCALE GENOMIC DNA]</scope>
    <source>
        <strain evidence="1 2">MT12</strain>
    </source>
</reference>
<dbReference type="Proteomes" id="UP000198992">
    <property type="component" value="Unassembled WGS sequence"/>
</dbReference>
<dbReference type="AlphaFoldDB" id="A0A1H5HT21"/>
<gene>
    <name evidence="1" type="ORF">SAMN05444164_7630</name>
</gene>
<dbReference type="EMBL" id="FNTH01000001">
    <property type="protein sequence ID" value="SEE31206.1"/>
    <property type="molecule type" value="Genomic_DNA"/>
</dbReference>
<evidence type="ECO:0000313" key="2">
    <source>
        <dbReference type="Proteomes" id="UP000198992"/>
    </source>
</evidence>
<organism evidence="1 2">
    <name type="scientific">Bradyrhizobium erythrophlei</name>
    <dbReference type="NCBI Taxonomy" id="1437360"/>
    <lineage>
        <taxon>Bacteria</taxon>
        <taxon>Pseudomonadati</taxon>
        <taxon>Pseudomonadota</taxon>
        <taxon>Alphaproteobacteria</taxon>
        <taxon>Hyphomicrobiales</taxon>
        <taxon>Nitrobacteraceae</taxon>
        <taxon>Bradyrhizobium</taxon>
    </lineage>
</organism>
<evidence type="ECO:0000313" key="1">
    <source>
        <dbReference type="EMBL" id="SEE31206.1"/>
    </source>
</evidence>
<accession>A0A1H5HT21</accession>
<name>A0A1H5HT21_9BRAD</name>
<proteinExistence type="predicted"/>
<protein>
    <submittedName>
        <fullName evidence="1">Uncharacterized protein</fullName>
    </submittedName>
</protein>
<sequence>MCLACAKSHQFISRTASSAGWPAASARHCAGIHASHCGRDNYNGKCHKTAMARCYPSLPATRQLQSMSVVRLPHMHRSSYQRPVVTAMAAMLSSAAGAAEFTIVNASNTPLQHLYISPCGAGQWGPDQFTGALPPSRFHTVSRIEPGCYDIQFVVAPWNSCVLAGASLRRNEVWKITQWTVFGSQSGDCSHVAGYVPAARRAWVWQPASSSDMKRE</sequence>